<dbReference type="GO" id="GO:0046475">
    <property type="term" value="P:glycerophospholipid catabolic process"/>
    <property type="evidence" value="ECO:0007669"/>
    <property type="project" value="TreeGrafter"/>
</dbReference>
<gene>
    <name evidence="5" type="ORF">FHS03_004513</name>
</gene>
<evidence type="ECO:0000256" key="2">
    <source>
        <dbReference type="SAM" id="MobiDB-lite"/>
    </source>
</evidence>
<feature type="transmembrane region" description="Helical" evidence="3">
    <location>
        <begin position="501"/>
        <end position="519"/>
    </location>
</feature>
<dbReference type="Pfam" id="PF01734">
    <property type="entry name" value="Patatin"/>
    <property type="match status" value="1"/>
</dbReference>
<dbReference type="GO" id="GO:0004623">
    <property type="term" value="F:phospholipase A2 activity"/>
    <property type="evidence" value="ECO:0007669"/>
    <property type="project" value="TreeGrafter"/>
</dbReference>
<feature type="transmembrane region" description="Helical" evidence="3">
    <location>
        <begin position="287"/>
        <end position="307"/>
    </location>
</feature>
<feature type="region of interest" description="Disordered" evidence="2">
    <location>
        <begin position="1010"/>
        <end position="1044"/>
    </location>
</feature>
<keyword evidence="6" id="KW-1185">Reference proteome</keyword>
<dbReference type="PANTHER" id="PTHR10728:SF40">
    <property type="entry name" value="PATATIN FAMILY PROTEIN"/>
    <property type="match status" value="1"/>
</dbReference>
<feature type="transmembrane region" description="Helical" evidence="3">
    <location>
        <begin position="214"/>
        <end position="231"/>
    </location>
</feature>
<sequence>MSKPSPEQADLERKQDLVRKLDILGYKAQDDFEAALEHFRADEKLDKEDSYKLWQRLNERAGSVFSEVLQYELDAIAGRQAKLAPASLSETLHQAHERKLAGLAFSGGGIRSATFNLGVIQALAELRLLSTFDYLSTVSGGGYIGGWLSKWIKEKGGDVRAVEQELAPSGSQRAGRAEPAPIQFLRQYSHYLTPKTGMFSADTWTLICTYLRNTLLNLTMLVAWLSVLFLLPRGAAMLTEMQMLAPVSGTVVGGIAFFLMAIFFIALSISCKAPEPGQRLPQDQGTILYTICLPLIAAGYLSSIAVWQHRHELKDFWAQLPDSLFDIPQPWHLLIPGLVYFAVWAAGWGCAQYQNARFPRSEPKESHLEPNAAPLKAAEEKLHARHKLVVEGVGHLLCAIGALAVGTLLLLKGVASIPNAVLDKIDAVNLATFGMPMMLLLFGVTITLMIGLVGRMYRDESREWWARQGAWTAIFMLAWSGLFLCTFYMPPLLAWAFAEYQAQSSAGALAIVLLAWLGLRSGSSNATGRPGSSSKLELAAKLAPYAFMLIIVAILTTWLQTLAAPAPRLTAGPHPLSAFYAAYFKASMLSHGLLMPLLIYCTITAAVLGWRVDINKFSLYMMYRMRLVRAYFGASSNPRAPHPFTGFDAADDIPLHSLLHQRPDGTIQPQRPYHIINTALNLVNGEELAWQMRKAASFSMTPAFCGFEMPALPGSHGDKVPSKMLRGCYRPTSDYASRPALFKDDDALVKLGLAVAVSGAAASPSMGYHSSPPLSFLMTLFNLRLGRWSPNPLKEHKWKQSAPRIGFFSLVAELFGLTDSSANFLYLSDGGHFENLGLYELVRRRCRLIVVVDASADHKFTFDDLGNAIRKCFTDMHVPIRLNASHIETMSGPTPVGAAFVTGEINYAKADGVCENGVLLYIKPTMTGSENADLLNYRKTHADFPHQSTADQWFDEDQFESYRALGYQIAMAALKEAALKSASRLPGSPSHRIGYLAHLLLKQGEVEEPANVLPLHGGEAPKPPAPPKPSAPGVKTGEAGQQRA</sequence>
<dbReference type="Gene3D" id="3.40.1090.10">
    <property type="entry name" value="Cytosolic phospholipase A2 catalytic domain"/>
    <property type="match status" value="2"/>
</dbReference>
<evidence type="ECO:0000256" key="3">
    <source>
        <dbReference type="SAM" id="Phobius"/>
    </source>
</evidence>
<feature type="compositionally biased region" description="Pro residues" evidence="2">
    <location>
        <begin position="1021"/>
        <end position="1030"/>
    </location>
</feature>
<dbReference type="AlphaFoldDB" id="A0A7W5BEH6"/>
<keyword evidence="3" id="KW-0472">Membrane</keyword>
<keyword evidence="3" id="KW-1133">Transmembrane helix</keyword>
<feature type="transmembrane region" description="Helical" evidence="3">
    <location>
        <begin position="539"/>
        <end position="559"/>
    </location>
</feature>
<dbReference type="PANTHER" id="PTHR10728">
    <property type="entry name" value="CYTOSOLIC PHOSPHOLIPASE A2"/>
    <property type="match status" value="1"/>
</dbReference>
<dbReference type="SUPFAM" id="SSF52151">
    <property type="entry name" value="FabD/lysophospholipase-like"/>
    <property type="match status" value="1"/>
</dbReference>
<name>A0A7W5BEH6_9BURK</name>
<dbReference type="Proteomes" id="UP000541535">
    <property type="component" value="Unassembled WGS sequence"/>
</dbReference>
<accession>A0A7W5BEH6</accession>
<dbReference type="EMBL" id="JACHXD010000016">
    <property type="protein sequence ID" value="MBB3121435.1"/>
    <property type="molecule type" value="Genomic_DNA"/>
</dbReference>
<proteinExistence type="predicted"/>
<protein>
    <recommendedName>
        <fullName evidence="4">PNPLA domain-containing protein</fullName>
    </recommendedName>
</protein>
<feature type="transmembrane region" description="Helical" evidence="3">
    <location>
        <begin position="593"/>
        <end position="612"/>
    </location>
</feature>
<dbReference type="GO" id="GO:0005829">
    <property type="term" value="C:cytosol"/>
    <property type="evidence" value="ECO:0007669"/>
    <property type="project" value="TreeGrafter"/>
</dbReference>
<feature type="domain" description="PNPLA" evidence="4">
    <location>
        <begin position="103"/>
        <end position="196"/>
    </location>
</feature>
<feature type="transmembrane region" description="Helical" evidence="3">
    <location>
        <begin position="331"/>
        <end position="351"/>
    </location>
</feature>
<dbReference type="InterPro" id="IPR002641">
    <property type="entry name" value="PNPLA_dom"/>
</dbReference>
<evidence type="ECO:0000259" key="4">
    <source>
        <dbReference type="Pfam" id="PF01734"/>
    </source>
</evidence>
<reference evidence="5 6" key="1">
    <citation type="submission" date="2020-08" db="EMBL/GenBank/DDBJ databases">
        <title>Genomic Encyclopedia of Type Strains, Phase III (KMG-III): the genomes of soil and plant-associated and newly described type strains.</title>
        <authorList>
            <person name="Whitman W."/>
        </authorList>
    </citation>
    <scope>NUCLEOTIDE SEQUENCE [LARGE SCALE GENOMIC DNA]</scope>
    <source>
        <strain evidence="5 6">CECT 8897</strain>
    </source>
</reference>
<feature type="transmembrane region" description="Helical" evidence="3">
    <location>
        <begin position="431"/>
        <end position="457"/>
    </location>
</feature>
<keyword evidence="3" id="KW-0812">Transmembrane</keyword>
<feature type="transmembrane region" description="Helical" evidence="3">
    <location>
        <begin position="388"/>
        <end position="411"/>
    </location>
</feature>
<feature type="transmembrane region" description="Helical" evidence="3">
    <location>
        <begin position="469"/>
        <end position="489"/>
    </location>
</feature>
<comment type="caution">
    <text evidence="5">The sequence shown here is derived from an EMBL/GenBank/DDBJ whole genome shotgun (WGS) entry which is preliminary data.</text>
</comment>
<evidence type="ECO:0000256" key="1">
    <source>
        <dbReference type="ARBA" id="ARBA00023098"/>
    </source>
</evidence>
<feature type="transmembrane region" description="Helical" evidence="3">
    <location>
        <begin position="243"/>
        <end position="267"/>
    </location>
</feature>
<keyword evidence="1" id="KW-0443">Lipid metabolism</keyword>
<dbReference type="RefSeq" id="WP_221208226.1">
    <property type="nucleotide sequence ID" value="NZ_JACHXD010000016.1"/>
</dbReference>
<dbReference type="InterPro" id="IPR016035">
    <property type="entry name" value="Acyl_Trfase/lysoPLipase"/>
</dbReference>
<evidence type="ECO:0000313" key="5">
    <source>
        <dbReference type="EMBL" id="MBB3121435.1"/>
    </source>
</evidence>
<evidence type="ECO:0000313" key="6">
    <source>
        <dbReference type="Proteomes" id="UP000541535"/>
    </source>
</evidence>
<organism evidence="5 6">
    <name type="scientific">Pseudoduganella violacea</name>
    <dbReference type="NCBI Taxonomy" id="1715466"/>
    <lineage>
        <taxon>Bacteria</taxon>
        <taxon>Pseudomonadati</taxon>
        <taxon>Pseudomonadota</taxon>
        <taxon>Betaproteobacteria</taxon>
        <taxon>Burkholderiales</taxon>
        <taxon>Oxalobacteraceae</taxon>
        <taxon>Telluria group</taxon>
        <taxon>Pseudoduganella</taxon>
    </lineage>
</organism>